<reference evidence="2" key="1">
    <citation type="submission" date="2020-05" db="EMBL/GenBank/DDBJ databases">
        <authorList>
            <person name="Chiriac C."/>
            <person name="Salcher M."/>
            <person name="Ghai R."/>
            <person name="Kavagutti S V."/>
        </authorList>
    </citation>
    <scope>NUCLEOTIDE SEQUENCE</scope>
</reference>
<dbReference type="Gene3D" id="1.25.40.10">
    <property type="entry name" value="Tetratricopeptide repeat domain"/>
    <property type="match status" value="1"/>
</dbReference>
<feature type="compositionally biased region" description="Basic and acidic residues" evidence="1">
    <location>
        <begin position="94"/>
        <end position="112"/>
    </location>
</feature>
<gene>
    <name evidence="2" type="ORF">UFOPK2938_00291</name>
</gene>
<dbReference type="SUPFAM" id="SSF48452">
    <property type="entry name" value="TPR-like"/>
    <property type="match status" value="1"/>
</dbReference>
<feature type="region of interest" description="Disordered" evidence="1">
    <location>
        <begin position="1"/>
        <end position="118"/>
    </location>
</feature>
<evidence type="ECO:0000313" key="2">
    <source>
        <dbReference type="EMBL" id="CAB4773633.1"/>
    </source>
</evidence>
<sequence>MADSANPPNNSRPPRKPGPNRGSSGGSSQGRPRTDRPSNSSDRSRSDRPRSDRPPGASDRSRSDRPAEGSSRSYASRDSRDGSRSRTPQAGRTSGDRAYSDRRIEPRNERLWPDLPDSVTGDELDQDVFLGDLRGLTADNARWVARHLVMVGQNIDDNPELAWEHAQAAVRRAGRIAVVRETAGLAAYRAGHFARALTELRAARRMSGSEDNLPVMADCERGLGRPEKALEIAGSPAVARLTKAGRIEMRIVAAGARRDLDQIDAALVTLQCNELSEDDLEWGARLRYAYADTLEALGRTEEAATWFQKASLLDVEYGTDAEERLVALGGEVARRPIGGFDDEVHFTDLEE</sequence>
<proteinExistence type="predicted"/>
<organism evidence="2">
    <name type="scientific">freshwater metagenome</name>
    <dbReference type="NCBI Taxonomy" id="449393"/>
    <lineage>
        <taxon>unclassified sequences</taxon>
        <taxon>metagenomes</taxon>
        <taxon>ecological metagenomes</taxon>
    </lineage>
</organism>
<dbReference type="EMBL" id="CAEZZX010000037">
    <property type="protein sequence ID" value="CAB4773633.1"/>
    <property type="molecule type" value="Genomic_DNA"/>
</dbReference>
<dbReference type="AlphaFoldDB" id="A0A6J6VRN0"/>
<evidence type="ECO:0000256" key="1">
    <source>
        <dbReference type="SAM" id="MobiDB-lite"/>
    </source>
</evidence>
<name>A0A6J6VRN0_9ZZZZ</name>
<feature type="compositionally biased region" description="Basic and acidic residues" evidence="1">
    <location>
        <begin position="32"/>
        <end position="67"/>
    </location>
</feature>
<feature type="compositionally biased region" description="Basic and acidic residues" evidence="1">
    <location>
        <begin position="75"/>
        <end position="84"/>
    </location>
</feature>
<accession>A0A6J6VRN0</accession>
<dbReference type="InterPro" id="IPR011990">
    <property type="entry name" value="TPR-like_helical_dom_sf"/>
</dbReference>
<protein>
    <submittedName>
        <fullName evidence="2">Unannotated protein</fullName>
    </submittedName>
</protein>